<evidence type="ECO:0000256" key="5">
    <source>
        <dbReference type="ARBA" id="ARBA00022679"/>
    </source>
</evidence>
<keyword evidence="7 8" id="KW-0093">Biotin biosynthesis</keyword>
<evidence type="ECO:0000256" key="8">
    <source>
        <dbReference type="HAMAP-Rule" id="MF_00835"/>
    </source>
</evidence>
<dbReference type="SUPFAM" id="SSF53335">
    <property type="entry name" value="S-adenosyl-L-methionine-dependent methyltransferases"/>
    <property type="match status" value="1"/>
</dbReference>
<dbReference type="InterPro" id="IPR011814">
    <property type="entry name" value="BioC"/>
</dbReference>
<dbReference type="CDD" id="cd02440">
    <property type="entry name" value="AdoMet_MTases"/>
    <property type="match status" value="1"/>
</dbReference>
<comment type="catalytic activity">
    <reaction evidence="1 8">
        <text>malonyl-[ACP] + S-adenosyl-L-methionine = malonyl-[ACP] methyl ester + S-adenosyl-L-homocysteine</text>
        <dbReference type="Rhea" id="RHEA:17105"/>
        <dbReference type="Rhea" id="RHEA-COMP:9623"/>
        <dbReference type="Rhea" id="RHEA-COMP:9954"/>
        <dbReference type="ChEBI" id="CHEBI:57856"/>
        <dbReference type="ChEBI" id="CHEBI:59789"/>
        <dbReference type="ChEBI" id="CHEBI:78449"/>
        <dbReference type="ChEBI" id="CHEBI:78845"/>
        <dbReference type="EC" id="2.1.1.197"/>
    </reaction>
</comment>
<dbReference type="Gene3D" id="3.40.50.150">
    <property type="entry name" value="Vaccinia Virus protein VP39"/>
    <property type="match status" value="1"/>
</dbReference>
<evidence type="ECO:0000256" key="6">
    <source>
        <dbReference type="ARBA" id="ARBA00022691"/>
    </source>
</evidence>
<evidence type="ECO:0000256" key="2">
    <source>
        <dbReference type="ARBA" id="ARBA00004746"/>
    </source>
</evidence>
<comment type="similarity">
    <text evidence="8">Belongs to the methyltransferase superfamily.</text>
</comment>
<dbReference type="HAMAP" id="MF_00835">
    <property type="entry name" value="BioC"/>
    <property type="match status" value="1"/>
</dbReference>
<keyword evidence="4 8" id="KW-0489">Methyltransferase</keyword>
<evidence type="ECO:0000256" key="3">
    <source>
        <dbReference type="ARBA" id="ARBA00012327"/>
    </source>
</evidence>
<evidence type="ECO:0000256" key="1">
    <source>
        <dbReference type="ARBA" id="ARBA00000852"/>
    </source>
</evidence>
<dbReference type="EMBL" id="BMFO01000003">
    <property type="protein sequence ID" value="GGF95145.1"/>
    <property type="molecule type" value="Genomic_DNA"/>
</dbReference>
<dbReference type="Pfam" id="PF08241">
    <property type="entry name" value="Methyltransf_11"/>
    <property type="match status" value="1"/>
</dbReference>
<dbReference type="InterPro" id="IPR013216">
    <property type="entry name" value="Methyltransf_11"/>
</dbReference>
<dbReference type="Proteomes" id="UP000632858">
    <property type="component" value="Unassembled WGS sequence"/>
</dbReference>
<dbReference type="GO" id="GO:0032259">
    <property type="term" value="P:methylation"/>
    <property type="evidence" value="ECO:0007669"/>
    <property type="project" value="UniProtKB-KW"/>
</dbReference>
<gene>
    <name evidence="8 10" type="primary">bioC</name>
    <name evidence="10" type="ORF">GCM10010960_16060</name>
</gene>
<keyword evidence="6 8" id="KW-0949">S-adenosyl-L-methionine</keyword>
<dbReference type="GO" id="GO:0008757">
    <property type="term" value="F:S-adenosylmethionine-dependent methyltransferase activity"/>
    <property type="evidence" value="ECO:0007669"/>
    <property type="project" value="InterPro"/>
</dbReference>
<comment type="caution">
    <text evidence="10">The sequence shown here is derived from an EMBL/GenBank/DDBJ whole genome shotgun (WGS) entry which is preliminary data.</text>
</comment>
<accession>A0A917CQD9</accession>
<dbReference type="InterPro" id="IPR050602">
    <property type="entry name" value="Malonyl-ACP_OMT"/>
</dbReference>
<dbReference type="InterPro" id="IPR029063">
    <property type="entry name" value="SAM-dependent_MTases_sf"/>
</dbReference>
<comment type="pathway">
    <text evidence="2 8">Cofactor biosynthesis; biotin biosynthesis.</text>
</comment>
<feature type="domain" description="Methyltransferase type 11" evidence="9">
    <location>
        <begin position="53"/>
        <end position="149"/>
    </location>
</feature>
<proteinExistence type="inferred from homology"/>
<evidence type="ECO:0000313" key="11">
    <source>
        <dbReference type="Proteomes" id="UP000632858"/>
    </source>
</evidence>
<name>A0A917CQD9_9GAMM</name>
<reference evidence="10" key="1">
    <citation type="journal article" date="2014" name="Int. J. Syst. Evol. Microbiol.">
        <title>Complete genome sequence of Corynebacterium casei LMG S-19264T (=DSM 44701T), isolated from a smear-ripened cheese.</title>
        <authorList>
            <consortium name="US DOE Joint Genome Institute (JGI-PGF)"/>
            <person name="Walter F."/>
            <person name="Albersmeier A."/>
            <person name="Kalinowski J."/>
            <person name="Ruckert C."/>
        </authorList>
    </citation>
    <scope>NUCLEOTIDE SEQUENCE</scope>
    <source>
        <strain evidence="10">CGMCC 1.12726</strain>
    </source>
</reference>
<evidence type="ECO:0000259" key="9">
    <source>
        <dbReference type="Pfam" id="PF08241"/>
    </source>
</evidence>
<protein>
    <recommendedName>
        <fullName evidence="3 8">Malonyl-[acyl-carrier protein] O-methyltransferase</fullName>
        <shortName evidence="8">Malonyl-ACP O-methyltransferase</shortName>
        <ecNumber evidence="3 8">2.1.1.197</ecNumber>
    </recommendedName>
    <alternativeName>
        <fullName evidence="8">Biotin synthesis protein BioC</fullName>
    </alternativeName>
</protein>
<dbReference type="NCBIfam" id="TIGR02072">
    <property type="entry name" value="BioC"/>
    <property type="match status" value="1"/>
</dbReference>
<dbReference type="PANTHER" id="PTHR13090:SF1">
    <property type="entry name" value="ARGININE-HYDROXYLASE NDUFAF5, MITOCHONDRIAL"/>
    <property type="match status" value="1"/>
</dbReference>
<dbReference type="GO" id="GO:0102130">
    <property type="term" value="F:malonyl-CoA methyltransferase activity"/>
    <property type="evidence" value="ECO:0007669"/>
    <property type="project" value="UniProtKB-EC"/>
</dbReference>
<reference evidence="10" key="2">
    <citation type="submission" date="2020-09" db="EMBL/GenBank/DDBJ databases">
        <authorList>
            <person name="Sun Q."/>
            <person name="Zhou Y."/>
        </authorList>
    </citation>
    <scope>NUCLEOTIDE SEQUENCE</scope>
    <source>
        <strain evidence="10">CGMCC 1.12726</strain>
    </source>
</reference>
<keyword evidence="11" id="KW-1185">Reference proteome</keyword>
<dbReference type="RefSeq" id="WP_188449744.1">
    <property type="nucleotide sequence ID" value="NZ_BMFO01000003.1"/>
</dbReference>
<dbReference type="GO" id="GO:0009102">
    <property type="term" value="P:biotin biosynthetic process"/>
    <property type="evidence" value="ECO:0007669"/>
    <property type="project" value="UniProtKB-UniRule"/>
</dbReference>
<dbReference type="EC" id="2.1.1.197" evidence="3 8"/>
<organism evidence="10 11">
    <name type="scientific">Arenimonas maotaiensis</name>
    <dbReference type="NCBI Taxonomy" id="1446479"/>
    <lineage>
        <taxon>Bacteria</taxon>
        <taxon>Pseudomonadati</taxon>
        <taxon>Pseudomonadota</taxon>
        <taxon>Gammaproteobacteria</taxon>
        <taxon>Lysobacterales</taxon>
        <taxon>Lysobacteraceae</taxon>
        <taxon>Arenimonas</taxon>
    </lineage>
</organism>
<evidence type="ECO:0000313" key="10">
    <source>
        <dbReference type="EMBL" id="GGF95145.1"/>
    </source>
</evidence>
<keyword evidence="5 8" id="KW-0808">Transferase</keyword>
<dbReference type="PANTHER" id="PTHR13090">
    <property type="entry name" value="ARGININE-HYDROXYLASE NDUFAF5, MITOCHONDRIAL"/>
    <property type="match status" value="1"/>
</dbReference>
<evidence type="ECO:0000256" key="7">
    <source>
        <dbReference type="ARBA" id="ARBA00022756"/>
    </source>
</evidence>
<dbReference type="AlphaFoldDB" id="A0A917CQD9"/>
<dbReference type="GO" id="GO:0010340">
    <property type="term" value="F:carboxyl-O-methyltransferase activity"/>
    <property type="evidence" value="ECO:0007669"/>
    <property type="project" value="UniProtKB-UniRule"/>
</dbReference>
<comment type="function">
    <text evidence="8">Converts the free carboxyl group of a malonyl-thioester to its methyl ester by transfer of a methyl group from S-adenosyl-L-methionine (SAM). It allows to synthesize pimeloyl-ACP via the fatty acid synthetic pathway.</text>
</comment>
<evidence type="ECO:0000256" key="4">
    <source>
        <dbReference type="ARBA" id="ARBA00022603"/>
    </source>
</evidence>
<sequence>MNQDDSLFQRDAVRRHFSRAAGTYLEAAALQKEVEARLLEQSDYLETPPERVLDLGAGPGRASGVLKKRWPKSDVVAMDLSLPMLRQVPKQTRFWRPVKRVCADALQLPFRDRSFDLVFSSLCLQWAHPLPQALREIRRVLKPGGLLVFSTFGPDTLLELRETYLACGLEPAVSPFAAIQQVGDALQGAGFARSVLDRELYTLDYPDLRALMRELQAIGATDARAGRARGLMGKTRWQALDAAYPRQHGRVASSWEVIAAMAFRPEHDPPPHEDGIVARISPEGITRRIR</sequence>